<comment type="caution">
    <text evidence="1">The sequence shown here is derived from an EMBL/GenBank/DDBJ whole genome shotgun (WGS) entry which is preliminary data.</text>
</comment>
<dbReference type="InterPro" id="IPR036291">
    <property type="entry name" value="NAD(P)-bd_dom_sf"/>
</dbReference>
<sequence>MHSRTVLIYGAYGYTGQLITDTFINRGFKPVIAGRNAQKLTIQANATGLESRVFSIDDARRLEEALEGCFCLVNCAGPFSETFRPLIDACLKTQTHYLDITGEYQVIEALSMRDKDARAAGIMVLPGAGFDVVPSDCLASYLKNKLPDANELTLAITAMQDGHHPGSGLSRGTLKTALMGFSGETMIRDKGVIAARGKPRTEMFTFLNQRKRLCQSVAWGDIASAWRSTKIPHIETWMSFPRRLMTVMQILYPIRRIINWRPLKEALLKKINQSPEGPTPEARAQSHAEILGIVRNSAGTDVRAVLTTPNGYTLTAEAVVTIVEKMLNGNVSCGFQTPATAYGYGLALEIDGVRIDDI</sequence>
<dbReference type="EMBL" id="LNYC01000020">
    <property type="protein sequence ID" value="KTD02385.1"/>
    <property type="molecule type" value="Genomic_DNA"/>
</dbReference>
<keyword evidence="2" id="KW-1185">Reference proteome</keyword>
<dbReference type="Gene3D" id="3.40.50.720">
    <property type="entry name" value="NAD(P)-binding Rossmann-like Domain"/>
    <property type="match status" value="1"/>
</dbReference>
<keyword evidence="1" id="KW-0560">Oxidoreductase</keyword>
<dbReference type="STRING" id="45065.Lgee_0714"/>
<dbReference type="Proteomes" id="UP000054785">
    <property type="component" value="Unassembled WGS sequence"/>
</dbReference>
<gene>
    <name evidence="1" type="primary">lys</name>
    <name evidence="1" type="ORF">Lgee_0714</name>
</gene>
<dbReference type="AlphaFoldDB" id="A0A0W0U3R6"/>
<dbReference type="PANTHER" id="PTHR43781">
    <property type="entry name" value="SACCHAROPINE DEHYDROGENASE"/>
    <property type="match status" value="1"/>
</dbReference>
<dbReference type="GO" id="GO:0004754">
    <property type="term" value="F:saccharopine dehydrogenase (NAD+, L-lysine-forming) activity"/>
    <property type="evidence" value="ECO:0007669"/>
    <property type="project" value="UniProtKB-EC"/>
</dbReference>
<organism evidence="1 2">
    <name type="scientific">Legionella geestiana</name>
    <dbReference type="NCBI Taxonomy" id="45065"/>
    <lineage>
        <taxon>Bacteria</taxon>
        <taxon>Pseudomonadati</taxon>
        <taxon>Pseudomonadota</taxon>
        <taxon>Gammaproteobacteria</taxon>
        <taxon>Legionellales</taxon>
        <taxon>Legionellaceae</taxon>
        <taxon>Legionella</taxon>
    </lineage>
</organism>
<reference evidence="1 2" key="1">
    <citation type="submission" date="2015-11" db="EMBL/GenBank/DDBJ databases">
        <title>Genomic analysis of 38 Legionella species identifies large and diverse effector repertoires.</title>
        <authorList>
            <person name="Burstein D."/>
            <person name="Amaro F."/>
            <person name="Zusman T."/>
            <person name="Lifshitz Z."/>
            <person name="Cohen O."/>
            <person name="Gilbert J.A."/>
            <person name="Pupko T."/>
            <person name="Shuman H.A."/>
            <person name="Segal G."/>
        </authorList>
    </citation>
    <scope>NUCLEOTIDE SEQUENCE [LARGE SCALE GENOMIC DNA]</scope>
    <source>
        <strain evidence="1 2">ATCC 49504</strain>
    </source>
</reference>
<dbReference type="PANTHER" id="PTHR43781:SF1">
    <property type="entry name" value="SACCHAROPINE DEHYDROGENASE"/>
    <property type="match status" value="1"/>
</dbReference>
<evidence type="ECO:0000313" key="1">
    <source>
        <dbReference type="EMBL" id="KTD02385.1"/>
    </source>
</evidence>
<dbReference type="Pfam" id="PF03435">
    <property type="entry name" value="Sacchrp_dh_NADP"/>
    <property type="match status" value="1"/>
</dbReference>
<evidence type="ECO:0000313" key="2">
    <source>
        <dbReference type="Proteomes" id="UP000054785"/>
    </source>
</evidence>
<dbReference type="EC" id="1.5.1.7" evidence="1"/>
<dbReference type="SUPFAM" id="SSF51735">
    <property type="entry name" value="NAD(P)-binding Rossmann-fold domains"/>
    <property type="match status" value="1"/>
</dbReference>
<dbReference type="InterPro" id="IPR005097">
    <property type="entry name" value="Sacchrp_dh_NADP-bd"/>
</dbReference>
<name>A0A0W0U3R6_9GAMM</name>
<dbReference type="OrthoDB" id="4420885at2"/>
<dbReference type="PATRIC" id="fig|45065.4.peg.759"/>
<dbReference type="RefSeq" id="WP_028385863.1">
    <property type="nucleotide sequence ID" value="NZ_CAAAHN010000009.1"/>
</dbReference>
<proteinExistence type="predicted"/>
<accession>A0A0W0U3R6</accession>
<protein>
    <submittedName>
        <fullName evidence="1">Saccharopine dehydrogenase</fullName>
        <ecNumber evidence="1">1.5.1.7</ecNumber>
    </submittedName>
</protein>